<dbReference type="SUPFAM" id="SSF50494">
    <property type="entry name" value="Trypsin-like serine proteases"/>
    <property type="match status" value="1"/>
</dbReference>
<dbReference type="Pfam" id="PF00089">
    <property type="entry name" value="Trypsin"/>
    <property type="match status" value="1"/>
</dbReference>
<keyword evidence="5 13" id="KW-0732">Signal</keyword>
<organism evidence="15 16">
    <name type="scientific">Drosophila erecta</name>
    <name type="common">Fruit fly</name>
    <dbReference type="NCBI Taxonomy" id="7220"/>
    <lineage>
        <taxon>Eukaryota</taxon>
        <taxon>Metazoa</taxon>
        <taxon>Ecdysozoa</taxon>
        <taxon>Arthropoda</taxon>
        <taxon>Hexapoda</taxon>
        <taxon>Insecta</taxon>
        <taxon>Pterygota</taxon>
        <taxon>Neoptera</taxon>
        <taxon>Endopterygota</taxon>
        <taxon>Diptera</taxon>
        <taxon>Brachycera</taxon>
        <taxon>Muscomorpha</taxon>
        <taxon>Ephydroidea</taxon>
        <taxon>Drosophilidae</taxon>
        <taxon>Drosophila</taxon>
        <taxon>Sophophora</taxon>
    </lineage>
</organism>
<keyword evidence="9" id="KW-1015">Disulfide bond</keyword>
<dbReference type="EMBL" id="CH954177">
    <property type="protein sequence ID" value="EDV58578.1"/>
    <property type="molecule type" value="Genomic_DNA"/>
</dbReference>
<dbReference type="CDD" id="cd00190">
    <property type="entry name" value="Tryp_SPc"/>
    <property type="match status" value="1"/>
</dbReference>
<evidence type="ECO:0000256" key="2">
    <source>
        <dbReference type="ARBA" id="ARBA00007664"/>
    </source>
</evidence>
<name>B3N9T3_DROER</name>
<reference evidence="15 16" key="1">
    <citation type="journal article" date="2007" name="Nature">
        <title>Evolution of genes and genomes on the Drosophila phylogeny.</title>
        <authorList>
            <consortium name="Drosophila 12 Genomes Consortium"/>
            <person name="Clark A.G."/>
            <person name="Eisen M.B."/>
            <person name="Smith D.R."/>
            <person name="Bergman C.M."/>
            <person name="Oliver B."/>
            <person name="Markow T.A."/>
            <person name="Kaufman T.C."/>
            <person name="Kellis M."/>
            <person name="Gelbart W."/>
            <person name="Iyer V.N."/>
            <person name="Pollard D.A."/>
            <person name="Sackton T.B."/>
            <person name="Larracuente A.M."/>
            <person name="Singh N.D."/>
            <person name="Abad J.P."/>
            <person name="Abt D.N."/>
            <person name="Adryan B."/>
            <person name="Aguade M."/>
            <person name="Akashi H."/>
            <person name="Anderson W.W."/>
            <person name="Aquadro C.F."/>
            <person name="Ardell D.H."/>
            <person name="Arguello R."/>
            <person name="Artieri C.G."/>
            <person name="Barbash D.A."/>
            <person name="Barker D."/>
            <person name="Barsanti P."/>
            <person name="Batterham P."/>
            <person name="Batzoglou S."/>
            <person name="Begun D."/>
            <person name="Bhutkar A."/>
            <person name="Blanco E."/>
            <person name="Bosak S.A."/>
            <person name="Bradley R.K."/>
            <person name="Brand A.D."/>
            <person name="Brent M.R."/>
            <person name="Brooks A.N."/>
            <person name="Brown R.H."/>
            <person name="Butlin R.K."/>
            <person name="Caggese C."/>
            <person name="Calvi B.R."/>
            <person name="Bernardo de Carvalho A."/>
            <person name="Caspi A."/>
            <person name="Castrezana S."/>
            <person name="Celniker S.E."/>
            <person name="Chang J.L."/>
            <person name="Chapple C."/>
            <person name="Chatterji S."/>
            <person name="Chinwalla A."/>
            <person name="Civetta A."/>
            <person name="Clifton S.W."/>
            <person name="Comeron J.M."/>
            <person name="Costello J.C."/>
            <person name="Coyne J.A."/>
            <person name="Daub J."/>
            <person name="David R.G."/>
            <person name="Delcher A.L."/>
            <person name="Delehaunty K."/>
            <person name="Do C.B."/>
            <person name="Ebling H."/>
            <person name="Edwards K."/>
            <person name="Eickbush T."/>
            <person name="Evans J.D."/>
            <person name="Filipski A."/>
            <person name="Findeiss S."/>
            <person name="Freyhult E."/>
            <person name="Fulton L."/>
            <person name="Fulton R."/>
            <person name="Garcia A.C."/>
            <person name="Gardiner A."/>
            <person name="Garfield D.A."/>
            <person name="Garvin B.E."/>
            <person name="Gibson G."/>
            <person name="Gilbert D."/>
            <person name="Gnerre S."/>
            <person name="Godfrey J."/>
            <person name="Good R."/>
            <person name="Gotea V."/>
            <person name="Gravely B."/>
            <person name="Greenberg A.J."/>
            <person name="Griffiths-Jones S."/>
            <person name="Gross S."/>
            <person name="Guigo R."/>
            <person name="Gustafson E.A."/>
            <person name="Haerty W."/>
            <person name="Hahn M.W."/>
            <person name="Halligan D.L."/>
            <person name="Halpern A.L."/>
            <person name="Halter G.M."/>
            <person name="Han M.V."/>
            <person name="Heger A."/>
            <person name="Hillier L."/>
            <person name="Hinrichs A.S."/>
            <person name="Holmes I."/>
            <person name="Hoskins R.A."/>
            <person name="Hubisz M.J."/>
            <person name="Hultmark D."/>
            <person name="Huntley M.A."/>
            <person name="Jaffe D.B."/>
            <person name="Jagadeeshan S."/>
            <person name="Jeck W.R."/>
            <person name="Johnson J."/>
            <person name="Jones C.D."/>
            <person name="Jordan W.C."/>
            <person name="Karpen G.H."/>
            <person name="Kataoka E."/>
            <person name="Keightley P.D."/>
            <person name="Kheradpour P."/>
            <person name="Kirkness E.F."/>
            <person name="Koerich L.B."/>
            <person name="Kristiansen K."/>
            <person name="Kudrna D."/>
            <person name="Kulathinal R.J."/>
            <person name="Kumar S."/>
            <person name="Kwok R."/>
            <person name="Lander E."/>
            <person name="Langley C.H."/>
            <person name="Lapoint R."/>
            <person name="Lazzaro B.P."/>
            <person name="Lee S.J."/>
            <person name="Levesque L."/>
            <person name="Li R."/>
            <person name="Lin C.F."/>
            <person name="Lin M.F."/>
            <person name="Lindblad-Toh K."/>
            <person name="Llopart A."/>
            <person name="Long M."/>
            <person name="Low L."/>
            <person name="Lozovsky E."/>
            <person name="Lu J."/>
            <person name="Luo M."/>
            <person name="Machado C.A."/>
            <person name="Makalowski W."/>
            <person name="Marzo M."/>
            <person name="Matsuda M."/>
            <person name="Matzkin L."/>
            <person name="McAllister B."/>
            <person name="McBride C.S."/>
            <person name="McKernan B."/>
            <person name="McKernan K."/>
            <person name="Mendez-Lago M."/>
            <person name="Minx P."/>
            <person name="Mollenhauer M.U."/>
            <person name="Montooth K."/>
            <person name="Mount S.M."/>
            <person name="Mu X."/>
            <person name="Myers E."/>
            <person name="Negre B."/>
            <person name="Newfeld S."/>
            <person name="Nielsen R."/>
            <person name="Noor M.A."/>
            <person name="O'Grady P."/>
            <person name="Pachter L."/>
            <person name="Papaceit M."/>
            <person name="Parisi M.J."/>
            <person name="Parisi M."/>
            <person name="Parts L."/>
            <person name="Pedersen J.S."/>
            <person name="Pesole G."/>
            <person name="Phillippy A.M."/>
            <person name="Ponting C.P."/>
            <person name="Pop M."/>
            <person name="Porcelli D."/>
            <person name="Powell J.R."/>
            <person name="Prohaska S."/>
            <person name="Pruitt K."/>
            <person name="Puig M."/>
            <person name="Quesneville H."/>
            <person name="Ram K.R."/>
            <person name="Rand D."/>
            <person name="Rasmussen M.D."/>
            <person name="Reed L.K."/>
            <person name="Reenan R."/>
            <person name="Reily A."/>
            <person name="Remington K.A."/>
            <person name="Rieger T.T."/>
            <person name="Ritchie M.G."/>
            <person name="Robin C."/>
            <person name="Rogers Y.H."/>
            <person name="Rohde C."/>
            <person name="Rozas J."/>
            <person name="Rubenfield M.J."/>
            <person name="Ruiz A."/>
            <person name="Russo S."/>
            <person name="Salzberg S.L."/>
            <person name="Sanchez-Gracia A."/>
            <person name="Saranga D.J."/>
            <person name="Sato H."/>
            <person name="Schaeffer S.W."/>
            <person name="Schatz M.C."/>
            <person name="Schlenke T."/>
            <person name="Schwartz R."/>
            <person name="Segarra C."/>
            <person name="Singh R.S."/>
            <person name="Sirot L."/>
            <person name="Sirota M."/>
            <person name="Sisneros N.B."/>
            <person name="Smith C.D."/>
            <person name="Smith T.F."/>
            <person name="Spieth J."/>
            <person name="Stage D.E."/>
            <person name="Stark A."/>
            <person name="Stephan W."/>
            <person name="Strausberg R.L."/>
            <person name="Strempel S."/>
            <person name="Sturgill D."/>
            <person name="Sutton G."/>
            <person name="Sutton G.G."/>
            <person name="Tao W."/>
            <person name="Teichmann S."/>
            <person name="Tobari Y.N."/>
            <person name="Tomimura Y."/>
            <person name="Tsolas J.M."/>
            <person name="Valente V.L."/>
            <person name="Venter E."/>
            <person name="Venter J.C."/>
            <person name="Vicario S."/>
            <person name="Vieira F.G."/>
            <person name="Vilella A.J."/>
            <person name="Villasante A."/>
            <person name="Walenz B."/>
            <person name="Wang J."/>
            <person name="Wasserman M."/>
            <person name="Watts T."/>
            <person name="Wilson D."/>
            <person name="Wilson R.K."/>
            <person name="Wing R.A."/>
            <person name="Wolfner M.F."/>
            <person name="Wong A."/>
            <person name="Wong G.K."/>
            <person name="Wu C.I."/>
            <person name="Wu G."/>
            <person name="Yamamoto D."/>
            <person name="Yang H.P."/>
            <person name="Yang S.P."/>
            <person name="Yorke J.A."/>
            <person name="Yoshida K."/>
            <person name="Zdobnov E."/>
            <person name="Zhang P."/>
            <person name="Zhang Y."/>
            <person name="Zimin A.V."/>
            <person name="Baldwin J."/>
            <person name="Abdouelleil A."/>
            <person name="Abdulkadir J."/>
            <person name="Abebe A."/>
            <person name="Abera B."/>
            <person name="Abreu J."/>
            <person name="Acer S.C."/>
            <person name="Aftuck L."/>
            <person name="Alexander A."/>
            <person name="An P."/>
            <person name="Anderson E."/>
            <person name="Anderson S."/>
            <person name="Arachi H."/>
            <person name="Azer M."/>
            <person name="Bachantsang P."/>
            <person name="Barry A."/>
            <person name="Bayul T."/>
            <person name="Berlin A."/>
            <person name="Bessette D."/>
            <person name="Bloom T."/>
            <person name="Blye J."/>
            <person name="Boguslavskiy L."/>
            <person name="Bonnet C."/>
            <person name="Boukhgalter B."/>
            <person name="Bourzgui I."/>
            <person name="Brown A."/>
            <person name="Cahill P."/>
            <person name="Channer S."/>
            <person name="Cheshatsang Y."/>
            <person name="Chuda L."/>
            <person name="Citroen M."/>
            <person name="Collymore A."/>
            <person name="Cooke P."/>
            <person name="Costello M."/>
            <person name="D'Aco K."/>
            <person name="Daza R."/>
            <person name="De Haan G."/>
            <person name="DeGray S."/>
            <person name="DeMaso C."/>
            <person name="Dhargay N."/>
            <person name="Dooley K."/>
            <person name="Dooley E."/>
            <person name="Doricent M."/>
            <person name="Dorje P."/>
            <person name="Dorjee K."/>
            <person name="Dupes A."/>
            <person name="Elong R."/>
            <person name="Falk J."/>
            <person name="Farina A."/>
            <person name="Faro S."/>
            <person name="Ferguson D."/>
            <person name="Fisher S."/>
            <person name="Foley C.D."/>
            <person name="Franke A."/>
            <person name="Friedrich D."/>
            <person name="Gadbois L."/>
            <person name="Gearin G."/>
            <person name="Gearin C.R."/>
            <person name="Giannoukos G."/>
            <person name="Goode T."/>
            <person name="Graham J."/>
            <person name="Grandbois E."/>
            <person name="Grewal S."/>
            <person name="Gyaltsen K."/>
            <person name="Hafez N."/>
            <person name="Hagos B."/>
            <person name="Hall J."/>
            <person name="Henson C."/>
            <person name="Hollinger A."/>
            <person name="Honan T."/>
            <person name="Huard M.D."/>
            <person name="Hughes L."/>
            <person name="Hurhula B."/>
            <person name="Husby M.E."/>
            <person name="Kamat A."/>
            <person name="Kanga B."/>
            <person name="Kashin S."/>
            <person name="Khazanovich D."/>
            <person name="Kisner P."/>
            <person name="Lance K."/>
            <person name="Lara M."/>
            <person name="Lee W."/>
            <person name="Lennon N."/>
            <person name="Letendre F."/>
            <person name="LeVine R."/>
            <person name="Lipovsky A."/>
            <person name="Liu X."/>
            <person name="Liu J."/>
            <person name="Liu S."/>
            <person name="Lokyitsang T."/>
            <person name="Lokyitsang Y."/>
            <person name="Lubonja R."/>
            <person name="Lui A."/>
            <person name="MacDonald P."/>
            <person name="Magnisalis V."/>
            <person name="Maru K."/>
            <person name="Matthews C."/>
            <person name="McCusker W."/>
            <person name="McDonough S."/>
            <person name="Mehta T."/>
            <person name="Meldrim J."/>
            <person name="Meneus L."/>
            <person name="Mihai O."/>
            <person name="Mihalev A."/>
            <person name="Mihova T."/>
            <person name="Mittelman R."/>
            <person name="Mlenga V."/>
            <person name="Montmayeur A."/>
            <person name="Mulrain L."/>
            <person name="Navidi A."/>
            <person name="Naylor J."/>
            <person name="Negash T."/>
            <person name="Nguyen T."/>
            <person name="Nguyen N."/>
            <person name="Nicol R."/>
            <person name="Norbu C."/>
            <person name="Norbu N."/>
            <person name="Novod N."/>
            <person name="O'Neill B."/>
            <person name="Osman S."/>
            <person name="Markiewicz E."/>
            <person name="Oyono O.L."/>
            <person name="Patti C."/>
            <person name="Phunkhang P."/>
            <person name="Pierre F."/>
            <person name="Priest M."/>
            <person name="Raghuraman S."/>
            <person name="Rege F."/>
            <person name="Reyes R."/>
            <person name="Rise C."/>
            <person name="Rogov P."/>
            <person name="Ross K."/>
            <person name="Ryan E."/>
            <person name="Settipalli S."/>
            <person name="Shea T."/>
            <person name="Sherpa N."/>
            <person name="Shi L."/>
            <person name="Shih D."/>
            <person name="Sparrow T."/>
            <person name="Spaulding J."/>
            <person name="Stalker J."/>
            <person name="Stange-Thomann N."/>
            <person name="Stavropoulos S."/>
            <person name="Stone C."/>
            <person name="Strader C."/>
            <person name="Tesfaye S."/>
            <person name="Thomson T."/>
            <person name="Thoulutsang Y."/>
            <person name="Thoulutsang D."/>
            <person name="Topham K."/>
            <person name="Topping I."/>
            <person name="Tsamla T."/>
            <person name="Vassiliev H."/>
            <person name="Vo A."/>
            <person name="Wangchuk T."/>
            <person name="Wangdi T."/>
            <person name="Weiand M."/>
            <person name="Wilkinson J."/>
            <person name="Wilson A."/>
            <person name="Yadav S."/>
            <person name="Young G."/>
            <person name="Yu Q."/>
            <person name="Zembek L."/>
            <person name="Zhong D."/>
            <person name="Zimmer A."/>
            <person name="Zwirko Z."/>
            <person name="Jaffe D.B."/>
            <person name="Alvarez P."/>
            <person name="Brockman W."/>
            <person name="Butler J."/>
            <person name="Chin C."/>
            <person name="Gnerre S."/>
            <person name="Grabherr M."/>
            <person name="Kleber M."/>
            <person name="Mauceli E."/>
            <person name="MacCallum I."/>
        </authorList>
    </citation>
    <scope>NUCLEOTIDE SEQUENCE [LARGE SCALE GENOMIC DNA]</scope>
    <source>
        <strain evidence="15 16">TSC#14021-0224.01</strain>
    </source>
</reference>
<dbReference type="FunFam" id="2.40.10.10:FF:000068">
    <property type="entry name" value="transmembrane protease serine 2"/>
    <property type="match status" value="1"/>
</dbReference>
<evidence type="ECO:0000256" key="6">
    <source>
        <dbReference type="ARBA" id="ARBA00022801"/>
    </source>
</evidence>
<comment type="subcellular location">
    <subcellularLocation>
        <location evidence="1">Secreted</location>
        <location evidence="1">Extracellular space</location>
    </subcellularLocation>
</comment>
<keyword evidence="6 12" id="KW-0378">Hydrolase</keyword>
<keyword evidence="8" id="KW-0865">Zymogen</keyword>
<sequence length="242" mass="26404">MFIETFLLLLALNSLSAGRESRPEGRVLGGKPIEIEQAPWQVSLHHRGNFKCGGSIYSENIIITAAHCFFTGTERVDDQGHQVRIGSALKYSNGSLVEVDVIKIHENFNVVNDIAIVRLNKPLVFTNKVQPIPLAKKNPFPGSIAFVSGWGISNYPTLEHPEHPEHLQGLNLPIQSSNNPSLLWAGNTGRAACRGDSGGPLVANKQLVGVVSGGSEYCEKSSYYSSVPYFHEWILTAIASIK</sequence>
<reference evidence="15 16" key="2">
    <citation type="journal article" date="2008" name="Bioinformatics">
        <title>Assembly reconciliation.</title>
        <authorList>
            <person name="Zimin A.V."/>
            <person name="Smith D.R."/>
            <person name="Sutton G."/>
            <person name="Yorke J.A."/>
        </authorList>
    </citation>
    <scope>NUCLEOTIDE SEQUENCE [LARGE SCALE GENOMIC DNA]</scope>
    <source>
        <strain evidence="15 16">TSC#14021-0224.01</strain>
    </source>
</reference>
<evidence type="ECO:0000259" key="14">
    <source>
        <dbReference type="PROSITE" id="PS50240"/>
    </source>
</evidence>
<keyword evidence="3" id="KW-0964">Secreted</keyword>
<dbReference type="HOGENOM" id="CLU_006842_7_1_1"/>
<keyword evidence="16" id="KW-1185">Reference proteome</keyword>
<dbReference type="OMA" id="ICAGTSH"/>
<evidence type="ECO:0000256" key="3">
    <source>
        <dbReference type="ARBA" id="ARBA00022525"/>
    </source>
</evidence>
<dbReference type="PROSITE" id="PS50240">
    <property type="entry name" value="TRYPSIN_DOM"/>
    <property type="match status" value="1"/>
</dbReference>
<evidence type="ECO:0000256" key="9">
    <source>
        <dbReference type="ARBA" id="ARBA00023157"/>
    </source>
</evidence>
<dbReference type="PANTHER" id="PTHR24276:SF91">
    <property type="entry name" value="AT26814P-RELATED"/>
    <property type="match status" value="1"/>
</dbReference>
<keyword evidence="4 12" id="KW-0645">Protease</keyword>
<dbReference type="InterPro" id="IPR001314">
    <property type="entry name" value="Peptidase_S1A"/>
</dbReference>
<dbReference type="PRINTS" id="PR00722">
    <property type="entry name" value="CHYMOTRYPSIN"/>
</dbReference>
<feature type="chain" id="PRO_5002794333" description="trypsin" evidence="13">
    <location>
        <begin position="19"/>
        <end position="242"/>
    </location>
</feature>
<dbReference type="MEROPS" id="S01.B60"/>
<evidence type="ECO:0000256" key="13">
    <source>
        <dbReference type="SAM" id="SignalP"/>
    </source>
</evidence>
<evidence type="ECO:0000256" key="7">
    <source>
        <dbReference type="ARBA" id="ARBA00022825"/>
    </source>
</evidence>
<dbReference type="PANTHER" id="PTHR24276">
    <property type="entry name" value="POLYSERASE-RELATED"/>
    <property type="match status" value="1"/>
</dbReference>
<gene>
    <name evidence="15" type="primary">Dere\GG10155</name>
    <name evidence="15" type="synonym">dere_GLEANR_10107</name>
    <name evidence="15" type="synonym">GG10155</name>
    <name evidence="15" type="ORF">Dere_GG10155</name>
</gene>
<dbReference type="Gene3D" id="2.40.10.10">
    <property type="entry name" value="Trypsin-like serine proteases"/>
    <property type="match status" value="1"/>
</dbReference>
<feature type="signal peptide" evidence="13">
    <location>
        <begin position="1"/>
        <end position="18"/>
    </location>
</feature>
<feature type="domain" description="Peptidase S1" evidence="14">
    <location>
        <begin position="27"/>
        <end position="239"/>
    </location>
</feature>
<dbReference type="eggNOG" id="KOG3627">
    <property type="taxonomic scope" value="Eukaryota"/>
</dbReference>
<dbReference type="GO" id="GO:0004252">
    <property type="term" value="F:serine-type endopeptidase activity"/>
    <property type="evidence" value="ECO:0007669"/>
    <property type="project" value="UniProtKB-EC"/>
</dbReference>
<dbReference type="OrthoDB" id="10059102at2759"/>
<evidence type="ECO:0000256" key="12">
    <source>
        <dbReference type="RuleBase" id="RU363034"/>
    </source>
</evidence>
<comment type="catalytic activity">
    <reaction evidence="10">
        <text>Preferential cleavage: Arg-|-Xaa, Lys-|-Xaa.</text>
        <dbReference type="EC" id="3.4.21.4"/>
    </reaction>
</comment>
<evidence type="ECO:0000256" key="8">
    <source>
        <dbReference type="ARBA" id="ARBA00023145"/>
    </source>
</evidence>
<dbReference type="SMART" id="SM00020">
    <property type="entry name" value="Tryp_SPc"/>
    <property type="match status" value="1"/>
</dbReference>
<dbReference type="InterPro" id="IPR018114">
    <property type="entry name" value="TRYPSIN_HIS"/>
</dbReference>
<dbReference type="PROSITE" id="PS00134">
    <property type="entry name" value="TRYPSIN_HIS"/>
    <property type="match status" value="1"/>
</dbReference>
<protein>
    <recommendedName>
        <fullName evidence="11">trypsin</fullName>
        <ecNumber evidence="11">3.4.21.4</ecNumber>
    </recommendedName>
</protein>
<evidence type="ECO:0000256" key="1">
    <source>
        <dbReference type="ARBA" id="ARBA00004239"/>
    </source>
</evidence>
<dbReference type="KEGG" id="der:6543483"/>
<evidence type="ECO:0000313" key="16">
    <source>
        <dbReference type="Proteomes" id="UP000008711"/>
    </source>
</evidence>
<dbReference type="PROSITE" id="PS00135">
    <property type="entry name" value="TRYPSIN_SER"/>
    <property type="match status" value="1"/>
</dbReference>
<accession>B3N9T3</accession>
<dbReference type="InterPro" id="IPR050430">
    <property type="entry name" value="Peptidase_S1"/>
</dbReference>
<dbReference type="PhylomeDB" id="B3N9T3"/>
<evidence type="ECO:0000256" key="11">
    <source>
        <dbReference type="ARBA" id="ARBA00038868"/>
    </source>
</evidence>
<dbReference type="InterPro" id="IPR033116">
    <property type="entry name" value="TRYPSIN_SER"/>
</dbReference>
<evidence type="ECO:0000256" key="10">
    <source>
        <dbReference type="ARBA" id="ARBA00036320"/>
    </source>
</evidence>
<dbReference type="InterPro" id="IPR043504">
    <property type="entry name" value="Peptidase_S1_PA_chymotrypsin"/>
</dbReference>
<dbReference type="EC" id="3.4.21.4" evidence="11"/>
<dbReference type="GO" id="GO:0005576">
    <property type="term" value="C:extracellular region"/>
    <property type="evidence" value="ECO:0007669"/>
    <property type="project" value="UniProtKB-SubCell"/>
</dbReference>
<evidence type="ECO:0000256" key="4">
    <source>
        <dbReference type="ARBA" id="ARBA00022670"/>
    </source>
</evidence>
<keyword evidence="7 12" id="KW-0720">Serine protease</keyword>
<proteinExistence type="inferred from homology"/>
<evidence type="ECO:0000256" key="5">
    <source>
        <dbReference type="ARBA" id="ARBA00022729"/>
    </source>
</evidence>
<comment type="similarity">
    <text evidence="2">Belongs to the peptidase S1 family.</text>
</comment>
<dbReference type="AlphaFoldDB" id="B3N9T3"/>
<dbReference type="InterPro" id="IPR001254">
    <property type="entry name" value="Trypsin_dom"/>
</dbReference>
<dbReference type="InterPro" id="IPR009003">
    <property type="entry name" value="Peptidase_S1_PA"/>
</dbReference>
<evidence type="ECO:0000313" key="15">
    <source>
        <dbReference type="EMBL" id="EDV58578.1"/>
    </source>
</evidence>
<dbReference type="GO" id="GO:0006508">
    <property type="term" value="P:proteolysis"/>
    <property type="evidence" value="ECO:0007669"/>
    <property type="project" value="UniProtKB-KW"/>
</dbReference>
<dbReference type="Proteomes" id="UP000008711">
    <property type="component" value="Unassembled WGS sequence"/>
</dbReference>